<evidence type="ECO:0000313" key="5">
    <source>
        <dbReference type="Ensembl" id="ENSPKIP00000036313.1"/>
    </source>
</evidence>
<dbReference type="AlphaFoldDB" id="A0A3B3T1E3"/>
<keyword evidence="2" id="KW-1133">Transmembrane helix</keyword>
<dbReference type="KEGG" id="pki:111853407"/>
<evidence type="ECO:0000256" key="2">
    <source>
        <dbReference type="SAM" id="Phobius"/>
    </source>
</evidence>
<sequence>MKLVSFFILGLCGNLSESDLMERIQLCEPHCGQGLPCKEKPYSFFDPCRQTPESLQGSIFREANISTVMKCEQKQRCSLHLKVHSAMQISDRVRGMSFCVTSAGMLESCTELIFPKSDRKKLAGQQVQIQSGCYRVLPGQQVEVTLKTVPNYCDLTWSRRYHVQDCNDVDLRNNVPECITGKITYMVDTDRKELSVMVTGMLENEDYNLRLCHQGFACRGAGPHVLLKKENPIKNATFRYSRPLPCLCIEGWSRVTDAPRVQVCPFRNRTEELWSGVTFDPEGEILSWESLCAVEAVVTLCHTLDGHPCVDLVNSTQVVNRNKVTYTRVDPNPQLCMKFTTREGSWTKCPFADGKITAWNLEVTSAAGWHQAILTSQMRTQLSLSLCGTGPLFPCSMLASVAVGEPERAVVNLTLNTDICNGSVCIQVRRVDTHFSVPVLRCHIQCVGAGSVRMRANHWKVEQTLVLALVCFTAAVLACLAANVMLTVFQRCCMGEASGSDPAFQKGAALFSKVKLLSSSEDGADPNIPHPVGVLEKLLASLSLSKKRADADGQVKESRDIAILHLPVGGERELDRFLKATGGQSHPQQNGMTLVLINCDLGAGDAPPFHL</sequence>
<keyword evidence="1 3" id="KW-0732">Signal</keyword>
<reference evidence="5" key="2">
    <citation type="submission" date="2025-09" db="UniProtKB">
        <authorList>
            <consortium name="Ensembl"/>
        </authorList>
    </citation>
    <scope>IDENTIFICATION</scope>
</reference>
<evidence type="ECO:0000259" key="4">
    <source>
        <dbReference type="Pfam" id="PF15037"/>
    </source>
</evidence>
<feature type="transmembrane region" description="Helical" evidence="2">
    <location>
        <begin position="465"/>
        <end position="489"/>
    </location>
</feature>
<proteinExistence type="predicted"/>
<feature type="signal peptide" evidence="3">
    <location>
        <begin position="1"/>
        <end position="18"/>
    </location>
</feature>
<dbReference type="InterPro" id="IPR039465">
    <property type="entry name" value="IL-17_rcpt-like"/>
</dbReference>
<dbReference type="Proteomes" id="UP000261540">
    <property type="component" value="Unplaced"/>
</dbReference>
<evidence type="ECO:0000256" key="3">
    <source>
        <dbReference type="SAM" id="SignalP"/>
    </source>
</evidence>
<dbReference type="InterPro" id="IPR027841">
    <property type="entry name" value="IL-17_rcpt_C/E_N"/>
</dbReference>
<keyword evidence="2" id="KW-0812">Transmembrane</keyword>
<name>A0A3B3T1E3_9TELE</name>
<evidence type="ECO:0000313" key="6">
    <source>
        <dbReference type="Proteomes" id="UP000261540"/>
    </source>
</evidence>
<dbReference type="GeneTree" id="ENSGT00940000162605"/>
<keyword evidence="6" id="KW-1185">Reference proteome</keyword>
<feature type="domain" description="Interleukin-17 receptor C/E N-terminal" evidence="4">
    <location>
        <begin position="123"/>
        <end position="405"/>
    </location>
</feature>
<keyword evidence="2" id="KW-0472">Membrane</keyword>
<evidence type="ECO:0000256" key="1">
    <source>
        <dbReference type="ARBA" id="ARBA00022729"/>
    </source>
</evidence>
<accession>A0A3B3T1E3</accession>
<dbReference type="PANTHER" id="PTHR15583">
    <property type="entry name" value="INTERLEUKIN-17 RECEPTOR"/>
    <property type="match status" value="1"/>
</dbReference>
<dbReference type="OrthoDB" id="9877324at2759"/>
<reference evidence="5" key="1">
    <citation type="submission" date="2025-08" db="UniProtKB">
        <authorList>
            <consortium name="Ensembl"/>
        </authorList>
    </citation>
    <scope>IDENTIFICATION</scope>
</reference>
<protein>
    <submittedName>
        <fullName evidence="5">Interleukin-17 receptor C-like</fullName>
    </submittedName>
</protein>
<dbReference type="PANTHER" id="PTHR15583:SF10">
    <property type="entry name" value="INTERLEUKIN-17 RECEPTOR E-LIKE-RELATED"/>
    <property type="match status" value="1"/>
</dbReference>
<organism evidence="5 6">
    <name type="scientific">Paramormyrops kingsleyae</name>
    <dbReference type="NCBI Taxonomy" id="1676925"/>
    <lineage>
        <taxon>Eukaryota</taxon>
        <taxon>Metazoa</taxon>
        <taxon>Chordata</taxon>
        <taxon>Craniata</taxon>
        <taxon>Vertebrata</taxon>
        <taxon>Euteleostomi</taxon>
        <taxon>Actinopterygii</taxon>
        <taxon>Neopterygii</taxon>
        <taxon>Teleostei</taxon>
        <taxon>Osteoglossocephala</taxon>
        <taxon>Osteoglossomorpha</taxon>
        <taxon>Osteoglossiformes</taxon>
        <taxon>Mormyridae</taxon>
        <taxon>Paramormyrops</taxon>
    </lineage>
</organism>
<dbReference type="Ensembl" id="ENSPKIT00000017257.1">
    <property type="protein sequence ID" value="ENSPKIP00000036313.1"/>
    <property type="gene ID" value="ENSPKIG00000014924.1"/>
</dbReference>
<dbReference type="Pfam" id="PF15037">
    <property type="entry name" value="IL17_R_N"/>
    <property type="match status" value="1"/>
</dbReference>
<dbReference type="GO" id="GO:0030368">
    <property type="term" value="F:interleukin-17 receptor activity"/>
    <property type="evidence" value="ECO:0007669"/>
    <property type="project" value="InterPro"/>
</dbReference>
<feature type="chain" id="PRO_5017239769" evidence="3">
    <location>
        <begin position="19"/>
        <end position="611"/>
    </location>
</feature>